<dbReference type="SMART" id="SM00387">
    <property type="entry name" value="HATPase_c"/>
    <property type="match status" value="1"/>
</dbReference>
<organism evidence="10 11">
    <name type="scientific">Natronolimnobius baerhuensis</name>
    <dbReference type="NCBI Taxonomy" id="253108"/>
    <lineage>
        <taxon>Archaea</taxon>
        <taxon>Methanobacteriati</taxon>
        <taxon>Methanobacteriota</taxon>
        <taxon>Stenosarchaea group</taxon>
        <taxon>Halobacteria</taxon>
        <taxon>Halobacteriales</taxon>
        <taxon>Natrialbaceae</taxon>
        <taxon>Natronolimnobius</taxon>
    </lineage>
</organism>
<evidence type="ECO:0000256" key="2">
    <source>
        <dbReference type="ARBA" id="ARBA00012438"/>
    </source>
</evidence>
<reference evidence="10 11" key="1">
    <citation type="submission" date="2017-02" db="EMBL/GenBank/DDBJ databases">
        <title>Natronthermophilus aegyptiacus gen. nov.,sp. nov., an aerobic, extremely halophilic alkalithermophilic archaeon isolated from the athalassohaline Wadi An Natrun, Egypt.</title>
        <authorList>
            <person name="Zhao B."/>
        </authorList>
    </citation>
    <scope>NUCLEOTIDE SEQUENCE [LARGE SCALE GENOMIC DNA]</scope>
    <source>
        <strain evidence="10 11">CGMCC 1.3597</strain>
    </source>
</reference>
<keyword evidence="5 10" id="KW-0418">Kinase</keyword>
<feature type="domain" description="PAC" evidence="9">
    <location>
        <begin position="84"/>
        <end position="136"/>
    </location>
</feature>
<dbReference type="NCBIfam" id="TIGR00229">
    <property type="entry name" value="sensory_box"/>
    <property type="match status" value="1"/>
</dbReference>
<dbReference type="SMART" id="SM00091">
    <property type="entry name" value="PAS"/>
    <property type="match status" value="1"/>
</dbReference>
<dbReference type="AlphaFoldDB" id="A0A202EC27"/>
<dbReference type="RefSeq" id="WP_087713918.1">
    <property type="nucleotide sequence ID" value="NZ_MWPH01000001.1"/>
</dbReference>
<evidence type="ECO:0000256" key="5">
    <source>
        <dbReference type="ARBA" id="ARBA00022777"/>
    </source>
</evidence>
<dbReference type="InterPro" id="IPR004358">
    <property type="entry name" value="Sig_transdc_His_kin-like_C"/>
</dbReference>
<accession>A0A202EC27</accession>
<proteinExistence type="predicted"/>
<evidence type="ECO:0000256" key="3">
    <source>
        <dbReference type="ARBA" id="ARBA00022553"/>
    </source>
</evidence>
<dbReference type="Proteomes" id="UP000196084">
    <property type="component" value="Unassembled WGS sequence"/>
</dbReference>
<evidence type="ECO:0000259" key="7">
    <source>
        <dbReference type="PROSITE" id="PS50109"/>
    </source>
</evidence>
<evidence type="ECO:0000259" key="8">
    <source>
        <dbReference type="PROSITE" id="PS50112"/>
    </source>
</evidence>
<dbReference type="CDD" id="cd00130">
    <property type="entry name" value="PAS"/>
    <property type="match status" value="1"/>
</dbReference>
<dbReference type="PRINTS" id="PR00344">
    <property type="entry name" value="BCTRLSENSOR"/>
</dbReference>
<gene>
    <name evidence="10" type="ORF">B2G88_02910</name>
</gene>
<dbReference type="InterPro" id="IPR035965">
    <property type="entry name" value="PAS-like_dom_sf"/>
</dbReference>
<dbReference type="PROSITE" id="PS50112">
    <property type="entry name" value="PAS"/>
    <property type="match status" value="1"/>
</dbReference>
<dbReference type="Gene3D" id="3.30.565.10">
    <property type="entry name" value="Histidine kinase-like ATPase, C-terminal domain"/>
    <property type="match status" value="1"/>
</dbReference>
<feature type="region of interest" description="Disordered" evidence="6">
    <location>
        <begin position="69"/>
        <end position="88"/>
    </location>
</feature>
<dbReference type="PROSITE" id="PS50113">
    <property type="entry name" value="PAC"/>
    <property type="match status" value="1"/>
</dbReference>
<dbReference type="InterPro" id="IPR003594">
    <property type="entry name" value="HATPase_dom"/>
</dbReference>
<dbReference type="Pfam" id="PF02518">
    <property type="entry name" value="HATPase_c"/>
    <property type="match status" value="1"/>
</dbReference>
<dbReference type="PROSITE" id="PS50109">
    <property type="entry name" value="HIS_KIN"/>
    <property type="match status" value="1"/>
</dbReference>
<dbReference type="Gene3D" id="3.30.450.20">
    <property type="entry name" value="PAS domain"/>
    <property type="match status" value="1"/>
</dbReference>
<evidence type="ECO:0000256" key="4">
    <source>
        <dbReference type="ARBA" id="ARBA00022679"/>
    </source>
</evidence>
<dbReference type="GO" id="GO:0000155">
    <property type="term" value="F:phosphorelay sensor kinase activity"/>
    <property type="evidence" value="ECO:0007669"/>
    <property type="project" value="InterPro"/>
</dbReference>
<evidence type="ECO:0000256" key="6">
    <source>
        <dbReference type="SAM" id="MobiDB-lite"/>
    </source>
</evidence>
<sequence>MSNSSLGNHRNFRTLFDHLEGVALWTVTTPGEFDYISAGFEEIWGIPPAEVEEDVSKLLESIHPDDRERVRANIESSNREPSNTTYEGRVIRPDGSIRWVLTHQIVLQNRDGEITEVVGICTDITEQKHREQELEILNRVVRHDVRNDMAIMLGWAEMLEEHVDDDGEPSLQHILESGKHIVEVTEIARDYVETLSTNDELTVESVSLCSVLESELALRKESFPEATFDVDDSLPDIEVAANGMLTSVFRNLLNNAVQHNDKDNPVVELSCEVRTDTAVVRIADNGPGIPDEQKDVIFGKGEKSLGSPGSGIGLYLVQTLVSQYGGKVWAEDNDPTGTIFVVELARAT</sequence>
<dbReference type="CDD" id="cd00075">
    <property type="entry name" value="HATPase"/>
    <property type="match status" value="1"/>
</dbReference>
<evidence type="ECO:0000313" key="11">
    <source>
        <dbReference type="Proteomes" id="UP000196084"/>
    </source>
</evidence>
<feature type="domain" description="PAS" evidence="8">
    <location>
        <begin position="8"/>
        <end position="81"/>
    </location>
</feature>
<keyword evidence="4" id="KW-0808">Transferase</keyword>
<dbReference type="InterPro" id="IPR036890">
    <property type="entry name" value="HATPase_C_sf"/>
</dbReference>
<dbReference type="SMART" id="SM00086">
    <property type="entry name" value="PAC"/>
    <property type="match status" value="1"/>
</dbReference>
<dbReference type="Pfam" id="PF08447">
    <property type="entry name" value="PAS_3"/>
    <property type="match status" value="1"/>
</dbReference>
<dbReference type="OrthoDB" id="3369at2157"/>
<dbReference type="InterPro" id="IPR013655">
    <property type="entry name" value="PAS_fold_3"/>
</dbReference>
<feature type="domain" description="Histidine kinase" evidence="7">
    <location>
        <begin position="140"/>
        <end position="348"/>
    </location>
</feature>
<name>A0A202EC27_9EURY</name>
<feature type="compositionally biased region" description="Polar residues" evidence="6">
    <location>
        <begin position="74"/>
        <end position="86"/>
    </location>
</feature>
<comment type="catalytic activity">
    <reaction evidence="1">
        <text>ATP + protein L-histidine = ADP + protein N-phospho-L-histidine.</text>
        <dbReference type="EC" id="2.7.13.3"/>
    </reaction>
</comment>
<dbReference type="InterPro" id="IPR001610">
    <property type="entry name" value="PAC"/>
</dbReference>
<dbReference type="SUPFAM" id="SSF55874">
    <property type="entry name" value="ATPase domain of HSP90 chaperone/DNA topoisomerase II/histidine kinase"/>
    <property type="match status" value="1"/>
</dbReference>
<dbReference type="EMBL" id="MWPH01000001">
    <property type="protein sequence ID" value="OVE85781.1"/>
    <property type="molecule type" value="Genomic_DNA"/>
</dbReference>
<dbReference type="InterPro" id="IPR052162">
    <property type="entry name" value="Sensor_kinase/Photoreceptor"/>
</dbReference>
<evidence type="ECO:0000313" key="10">
    <source>
        <dbReference type="EMBL" id="OVE85781.1"/>
    </source>
</evidence>
<dbReference type="EC" id="2.7.13.3" evidence="2"/>
<evidence type="ECO:0000259" key="9">
    <source>
        <dbReference type="PROSITE" id="PS50113"/>
    </source>
</evidence>
<protein>
    <recommendedName>
        <fullName evidence="2">histidine kinase</fullName>
        <ecNumber evidence="2">2.7.13.3</ecNumber>
    </recommendedName>
</protein>
<dbReference type="InterPro" id="IPR005467">
    <property type="entry name" value="His_kinase_dom"/>
</dbReference>
<dbReference type="PANTHER" id="PTHR43304">
    <property type="entry name" value="PHYTOCHROME-LIKE PROTEIN CPH1"/>
    <property type="match status" value="1"/>
</dbReference>
<comment type="caution">
    <text evidence="10">The sequence shown here is derived from an EMBL/GenBank/DDBJ whole genome shotgun (WGS) entry which is preliminary data.</text>
</comment>
<dbReference type="SUPFAM" id="SSF55785">
    <property type="entry name" value="PYP-like sensor domain (PAS domain)"/>
    <property type="match status" value="1"/>
</dbReference>
<dbReference type="InterPro" id="IPR000014">
    <property type="entry name" value="PAS"/>
</dbReference>
<dbReference type="PANTHER" id="PTHR43304:SF1">
    <property type="entry name" value="PAC DOMAIN-CONTAINING PROTEIN"/>
    <property type="match status" value="1"/>
</dbReference>
<dbReference type="CDD" id="cd00082">
    <property type="entry name" value="HisKA"/>
    <property type="match status" value="1"/>
</dbReference>
<dbReference type="InterPro" id="IPR000700">
    <property type="entry name" value="PAS-assoc_C"/>
</dbReference>
<keyword evidence="11" id="KW-1185">Reference proteome</keyword>
<dbReference type="InterPro" id="IPR003661">
    <property type="entry name" value="HisK_dim/P_dom"/>
</dbReference>
<keyword evidence="3" id="KW-0597">Phosphoprotein</keyword>
<dbReference type="SMART" id="SM00388">
    <property type="entry name" value="HisKA"/>
    <property type="match status" value="1"/>
</dbReference>
<evidence type="ECO:0000256" key="1">
    <source>
        <dbReference type="ARBA" id="ARBA00000085"/>
    </source>
</evidence>